<dbReference type="AlphaFoldDB" id="A0A2M7GA11"/>
<reference evidence="1 2" key="1">
    <citation type="submission" date="2017-09" db="EMBL/GenBank/DDBJ databases">
        <title>Depth-based differentiation of microbial function through sediment-hosted aquifers and enrichment of novel symbionts in the deep terrestrial subsurface.</title>
        <authorList>
            <person name="Probst A.J."/>
            <person name="Ladd B."/>
            <person name="Jarett J.K."/>
            <person name="Geller-Mcgrath D.E."/>
            <person name="Sieber C.M."/>
            <person name="Emerson J.B."/>
            <person name="Anantharaman K."/>
            <person name="Thomas B.C."/>
            <person name="Malmstrom R."/>
            <person name="Stieglmeier M."/>
            <person name="Klingl A."/>
            <person name="Woyke T."/>
            <person name="Ryan C.M."/>
            <person name="Banfield J.F."/>
        </authorList>
    </citation>
    <scope>NUCLEOTIDE SEQUENCE [LARGE SCALE GENOMIC DNA]</scope>
    <source>
        <strain evidence="1">CG17_big_fil_post_rev_8_21_14_2_50_48_46</strain>
    </source>
</reference>
<gene>
    <name evidence="1" type="ORF">COW36_02410</name>
</gene>
<dbReference type="EMBL" id="PFFQ01000006">
    <property type="protein sequence ID" value="PIW18982.1"/>
    <property type="molecule type" value="Genomic_DNA"/>
</dbReference>
<accession>A0A2M7GA11</accession>
<name>A0A2M7GA11_9BACT</name>
<proteinExistence type="predicted"/>
<protein>
    <submittedName>
        <fullName evidence="1">Uncharacterized protein</fullName>
    </submittedName>
</protein>
<evidence type="ECO:0000313" key="1">
    <source>
        <dbReference type="EMBL" id="PIW18982.1"/>
    </source>
</evidence>
<sequence length="102" mass="11787">MGYAQVDVLCESLSRQTLPVNTRETLRVALSLALAKRESEEPEPVSRRPRSRSWEPDLQANFRYVLEEFEPPQPVLSAPLALPRDLKRLKRALADLDRLQEY</sequence>
<evidence type="ECO:0000313" key="2">
    <source>
        <dbReference type="Proteomes" id="UP000231019"/>
    </source>
</evidence>
<dbReference type="Proteomes" id="UP000231019">
    <property type="component" value="Unassembled WGS sequence"/>
</dbReference>
<comment type="caution">
    <text evidence="1">The sequence shown here is derived from an EMBL/GenBank/DDBJ whole genome shotgun (WGS) entry which is preliminary data.</text>
</comment>
<organism evidence="1 2">
    <name type="scientific">bacterium (Candidatus Blackallbacteria) CG17_big_fil_post_rev_8_21_14_2_50_48_46</name>
    <dbReference type="NCBI Taxonomy" id="2014261"/>
    <lineage>
        <taxon>Bacteria</taxon>
        <taxon>Candidatus Blackallbacteria</taxon>
    </lineage>
</organism>